<keyword evidence="3" id="KW-1185">Reference proteome</keyword>
<comment type="caution">
    <text evidence="2">The sequence shown here is derived from an EMBL/GenBank/DDBJ whole genome shotgun (WGS) entry which is preliminary data.</text>
</comment>
<dbReference type="OrthoDB" id="664960at2759"/>
<name>A0A7J9HNZ2_9ROSI</name>
<proteinExistence type="predicted"/>
<organism evidence="2 3">
    <name type="scientific">Gossypium harknessii</name>
    <dbReference type="NCBI Taxonomy" id="34285"/>
    <lineage>
        <taxon>Eukaryota</taxon>
        <taxon>Viridiplantae</taxon>
        <taxon>Streptophyta</taxon>
        <taxon>Embryophyta</taxon>
        <taxon>Tracheophyta</taxon>
        <taxon>Spermatophyta</taxon>
        <taxon>Magnoliopsida</taxon>
        <taxon>eudicotyledons</taxon>
        <taxon>Gunneridae</taxon>
        <taxon>Pentapetalae</taxon>
        <taxon>rosids</taxon>
        <taxon>malvids</taxon>
        <taxon>Malvales</taxon>
        <taxon>Malvaceae</taxon>
        <taxon>Malvoideae</taxon>
        <taxon>Gossypium</taxon>
    </lineage>
</organism>
<evidence type="ECO:0000313" key="2">
    <source>
        <dbReference type="EMBL" id="MBA0811559.1"/>
    </source>
</evidence>
<reference evidence="2 3" key="1">
    <citation type="journal article" date="2019" name="Genome Biol. Evol.">
        <title>Insights into the evolution of the New World diploid cottons (Gossypium, subgenus Houzingenia) based on genome sequencing.</title>
        <authorList>
            <person name="Grover C.E."/>
            <person name="Arick M.A. 2nd"/>
            <person name="Thrash A."/>
            <person name="Conover J.L."/>
            <person name="Sanders W.S."/>
            <person name="Peterson D.G."/>
            <person name="Frelichowski J.E."/>
            <person name="Scheffler J.A."/>
            <person name="Scheffler B.E."/>
            <person name="Wendel J.F."/>
        </authorList>
    </citation>
    <scope>NUCLEOTIDE SEQUENCE [LARGE SCALE GENOMIC DNA]</scope>
    <source>
        <strain evidence="2">0</strain>
        <tissue evidence="2">Leaf</tissue>
    </source>
</reference>
<dbReference type="AlphaFoldDB" id="A0A7J9HNZ2"/>
<dbReference type="Proteomes" id="UP000593560">
    <property type="component" value="Unassembled WGS sequence"/>
</dbReference>
<dbReference type="EMBL" id="JABFAD010000010">
    <property type="protein sequence ID" value="MBA0811559.1"/>
    <property type="molecule type" value="Genomic_DNA"/>
</dbReference>
<accession>A0A7J9HNZ2</accession>
<sequence length="131" mass="15056">VFRLWLPGNQLYPNEKNVLNRGNEKLIEELQEKLERLETLRFDFGGSMEEIKMEKLHTWVSSSIKHTSCIHTLSKVTIAGGNKLRDMTWLILAPNLGTLSIFECAKMEEILSEGKLGEVVVCLEFHTLNHF</sequence>
<evidence type="ECO:0000256" key="1">
    <source>
        <dbReference type="SAM" id="Coils"/>
    </source>
</evidence>
<gene>
    <name evidence="2" type="ORF">Gohar_003441</name>
</gene>
<evidence type="ECO:0000313" key="3">
    <source>
        <dbReference type="Proteomes" id="UP000593560"/>
    </source>
</evidence>
<feature type="non-terminal residue" evidence="2">
    <location>
        <position position="1"/>
    </location>
</feature>
<protein>
    <submittedName>
        <fullName evidence="2">Uncharacterized protein</fullName>
    </submittedName>
</protein>
<keyword evidence="1" id="KW-0175">Coiled coil</keyword>
<feature type="coiled-coil region" evidence="1">
    <location>
        <begin position="16"/>
        <end position="43"/>
    </location>
</feature>